<reference evidence="2 3" key="1">
    <citation type="journal article" date="2019" name="Int. J. Syst. Evol. Microbiol.">
        <title>Photorhabdus khanii subsp. guanajuatensis subsp. nov., isolated from Heterorhabditis atacamensis, and Photorhabdus luminescens subsp. mexicana subsp. nov., isolated from Heterorhabditis mexicana entomopathogenic nematodes.</title>
        <authorList>
            <person name="Machado R.A.R."/>
            <person name="Bruno P."/>
            <person name="Arce C.C.M."/>
            <person name="Liechti N."/>
            <person name="Kohler A."/>
            <person name="Bernal J."/>
            <person name="Bruggmann R."/>
            <person name="Turlings T.C.J."/>
        </authorList>
    </citation>
    <scope>NUCLEOTIDE SEQUENCE [LARGE SCALE GENOMIC DNA]</scope>
    <source>
        <strain evidence="2 3">MEX20-17</strain>
    </source>
</reference>
<feature type="signal peptide" evidence="1">
    <location>
        <begin position="1"/>
        <end position="23"/>
    </location>
</feature>
<evidence type="ECO:0008006" key="4">
    <source>
        <dbReference type="Google" id="ProtNLM"/>
    </source>
</evidence>
<evidence type="ECO:0000313" key="2">
    <source>
        <dbReference type="EMBL" id="TDB56898.1"/>
    </source>
</evidence>
<organism evidence="2 3">
    <name type="scientific">Photorhabdus khanii subsp. guanajuatensis</name>
    <dbReference type="NCBI Taxonomy" id="2100166"/>
    <lineage>
        <taxon>Bacteria</taxon>
        <taxon>Pseudomonadati</taxon>
        <taxon>Pseudomonadota</taxon>
        <taxon>Gammaproteobacteria</taxon>
        <taxon>Enterobacterales</taxon>
        <taxon>Morganellaceae</taxon>
        <taxon>Photorhabdus</taxon>
    </lineage>
</organism>
<dbReference type="PROSITE" id="PS51257">
    <property type="entry name" value="PROKAR_LIPOPROTEIN"/>
    <property type="match status" value="1"/>
</dbReference>
<evidence type="ECO:0000256" key="1">
    <source>
        <dbReference type="SAM" id="SignalP"/>
    </source>
</evidence>
<dbReference type="AlphaFoldDB" id="A0A4R4JQZ5"/>
<dbReference type="RefSeq" id="WP_132354657.1">
    <property type="nucleotide sequence ID" value="NZ_CAWOJO010000018.1"/>
</dbReference>
<name>A0A4R4JQZ5_9GAMM</name>
<dbReference type="Proteomes" id="UP000295598">
    <property type="component" value="Unassembled WGS sequence"/>
</dbReference>
<evidence type="ECO:0000313" key="3">
    <source>
        <dbReference type="Proteomes" id="UP000295598"/>
    </source>
</evidence>
<gene>
    <name evidence="2" type="ORF">C5467_12290</name>
</gene>
<accession>A0A4R4JQZ5</accession>
<proteinExistence type="predicted"/>
<sequence length="215" mass="24385">MRLNKISIIISPFLLAVSSFSMACKTDPEIEKVITNNGLADTQVMSMYRDCTLTVISVGKEHKIRLENKEAAKTDGEIETAKYWYRGMFIPEYKTFNDNKYISVPCSKEKKFCGIAPKYTYSQKYLQNKTPGVVIEFSTKEKGWLYSDFNSAGCEYKIEDGTLSYGLGITGTKCKYKYKGDKEEGGLGKVFNEWLSNGEIQAQISYVSLHKDPKK</sequence>
<protein>
    <recommendedName>
        <fullName evidence="4">Lipoprotein</fullName>
    </recommendedName>
</protein>
<keyword evidence="1" id="KW-0732">Signal</keyword>
<comment type="caution">
    <text evidence="2">The sequence shown here is derived from an EMBL/GenBank/DDBJ whole genome shotgun (WGS) entry which is preliminary data.</text>
</comment>
<feature type="chain" id="PRO_5020509857" description="Lipoprotein" evidence="1">
    <location>
        <begin position="24"/>
        <end position="215"/>
    </location>
</feature>
<dbReference type="EMBL" id="PUJY01000018">
    <property type="protein sequence ID" value="TDB56898.1"/>
    <property type="molecule type" value="Genomic_DNA"/>
</dbReference>